<evidence type="ECO:0000313" key="1">
    <source>
        <dbReference type="EMBL" id="JAC72507.1"/>
    </source>
</evidence>
<dbReference type="EMBL" id="GBEZ01013480">
    <property type="protein sequence ID" value="JAC72507.1"/>
    <property type="molecule type" value="Transcribed_RNA"/>
</dbReference>
<name>A0A061RHT7_9CHLO</name>
<protein>
    <submittedName>
        <fullName evidence="1">Uncharacterized protein</fullName>
    </submittedName>
</protein>
<dbReference type="AlphaFoldDB" id="A0A061RHT7"/>
<feature type="non-terminal residue" evidence="1">
    <location>
        <position position="1"/>
    </location>
</feature>
<gene>
    <name evidence="1" type="ORF">TSPGSL018_31162</name>
</gene>
<reference evidence="1" key="1">
    <citation type="submission" date="2014-05" db="EMBL/GenBank/DDBJ databases">
        <title>The transcriptome of the halophilic microalga Tetraselmis sp. GSL018 isolated from the Great Salt Lake, Utah.</title>
        <authorList>
            <person name="Jinkerson R.E."/>
            <person name="D'Adamo S."/>
            <person name="Posewitz M.C."/>
        </authorList>
    </citation>
    <scope>NUCLEOTIDE SEQUENCE</scope>
    <source>
        <strain evidence="1">GSL018</strain>
    </source>
</reference>
<sequence>ELEEHSGKMAALKGRVLAQKLEKQKLKECVGELKRQLMRSEKHVEQLEGVIREQKCTDLAALRARHKRAIQMLKEKDRSGASR</sequence>
<accession>A0A061RHT7</accession>
<organism evidence="1">
    <name type="scientific">Tetraselmis sp. GSL018</name>
    <dbReference type="NCBI Taxonomy" id="582737"/>
    <lineage>
        <taxon>Eukaryota</taxon>
        <taxon>Viridiplantae</taxon>
        <taxon>Chlorophyta</taxon>
        <taxon>core chlorophytes</taxon>
        <taxon>Chlorodendrophyceae</taxon>
        <taxon>Chlorodendrales</taxon>
        <taxon>Chlorodendraceae</taxon>
        <taxon>Tetraselmis</taxon>
    </lineage>
</organism>
<proteinExistence type="predicted"/>